<reference evidence="4 5" key="1">
    <citation type="submission" date="2020-10" db="EMBL/GenBank/DDBJ databases">
        <title>Plant Genome Project.</title>
        <authorList>
            <person name="Zhang R.-G."/>
        </authorList>
    </citation>
    <scope>NUCLEOTIDE SEQUENCE [LARGE SCALE GENOMIC DNA]</scope>
    <source>
        <strain evidence="4">FAFU-HL-1</strain>
        <tissue evidence="4">Leaf</tissue>
    </source>
</reference>
<keyword evidence="5" id="KW-1185">Reference proteome</keyword>
<gene>
    <name evidence="4" type="ORF">SADUNF_Sadunf08G0138900</name>
</gene>
<dbReference type="Proteomes" id="UP000657918">
    <property type="component" value="Chromosome 8"/>
</dbReference>
<dbReference type="InterPro" id="IPR014830">
    <property type="entry name" value="Glycolipid_transfer_prot_dom"/>
</dbReference>
<dbReference type="InterPro" id="IPR036497">
    <property type="entry name" value="GLTP_sf"/>
</dbReference>
<dbReference type="PANTHER" id="PTHR10219">
    <property type="entry name" value="GLYCOLIPID TRANSFER PROTEIN-RELATED"/>
    <property type="match status" value="1"/>
</dbReference>
<feature type="compositionally biased region" description="Polar residues" evidence="2">
    <location>
        <begin position="464"/>
        <end position="479"/>
    </location>
</feature>
<evidence type="ECO:0000313" key="4">
    <source>
        <dbReference type="EMBL" id="KAF9677741.1"/>
    </source>
</evidence>
<name>A0A835K0T4_9ROSI</name>
<accession>A0A835K0T4</accession>
<dbReference type="CDD" id="cd00132">
    <property type="entry name" value="CRIB"/>
    <property type="match status" value="1"/>
</dbReference>
<dbReference type="OrthoDB" id="852238at2759"/>
<dbReference type="GO" id="GO:0016020">
    <property type="term" value="C:membrane"/>
    <property type="evidence" value="ECO:0007669"/>
    <property type="project" value="TreeGrafter"/>
</dbReference>
<organism evidence="4 5">
    <name type="scientific">Salix dunnii</name>
    <dbReference type="NCBI Taxonomy" id="1413687"/>
    <lineage>
        <taxon>Eukaryota</taxon>
        <taxon>Viridiplantae</taxon>
        <taxon>Streptophyta</taxon>
        <taxon>Embryophyta</taxon>
        <taxon>Tracheophyta</taxon>
        <taxon>Spermatophyta</taxon>
        <taxon>Magnoliopsida</taxon>
        <taxon>eudicotyledons</taxon>
        <taxon>Gunneridae</taxon>
        <taxon>Pentapetalae</taxon>
        <taxon>rosids</taxon>
        <taxon>fabids</taxon>
        <taxon>Malpighiales</taxon>
        <taxon>Salicaceae</taxon>
        <taxon>Saliceae</taxon>
        <taxon>Salix</taxon>
    </lineage>
</organism>
<dbReference type="GO" id="GO:1902388">
    <property type="term" value="F:ceramide 1-phosphate transfer activity"/>
    <property type="evidence" value="ECO:0007669"/>
    <property type="project" value="TreeGrafter"/>
</dbReference>
<keyword evidence="1" id="KW-0813">Transport</keyword>
<sequence>MEAAGQGTVFTPSLEGMKHVKSDNGEMLTKPFLDVCKLILPVIDKFGAAMTLVKSDIGTRLENKYLSDPSKYIHLYTMVQEEVDAKTAKGSSSCTNCLLWLTRKRKWIAVTMQGYLRPDTAEVVMKLVPDRKKFMEVISGSGNVAADMEQFCTTFPPFLEENHKFLVRCCALRKAVLPTLKHRCSKKEEQQQKPKVRIIFPNRFSRAFMKRQFIEFLLPLIGDKANNQEFASIRVEGWHLVHGTKLCDLGQRLFDVQSLTLQDHGIVLTSLFCFSKVVLILYGDPWRVNEFSLHQFNNRISFAGATKLIARVGHNDNQSERSFERFFTNFADEKEEEMQIGFPTDVKHVAHIGCDGPSATNAPSWMNEFNSPPEHPCATSNSKEEVKSLSTDPHSEDTIQTEKPKHRSRRSSGSASSLLNSPDRRSADSSRNSRHQASSSTGSPLNSPRGTDAPKSSRRHRSSNKSMDSPKGESSGTSRISRRQKNSSLDAESPTHDQSSIPKHSRGRKSKGSPGSGPSKSKEKKSSKEAAPFSDPGCGGCESINGRTNLASQLSSVLEAHEEEG</sequence>
<evidence type="ECO:0000259" key="3">
    <source>
        <dbReference type="PROSITE" id="PS50108"/>
    </source>
</evidence>
<dbReference type="InterPro" id="IPR000095">
    <property type="entry name" value="CRIB_dom"/>
</dbReference>
<dbReference type="GO" id="GO:1902387">
    <property type="term" value="F:ceramide 1-phosphate binding"/>
    <property type="evidence" value="ECO:0007669"/>
    <property type="project" value="TreeGrafter"/>
</dbReference>
<evidence type="ECO:0000256" key="1">
    <source>
        <dbReference type="ARBA" id="ARBA00022448"/>
    </source>
</evidence>
<dbReference type="SUPFAM" id="SSF110004">
    <property type="entry name" value="Glycolipid transfer protein, GLTP"/>
    <property type="match status" value="1"/>
</dbReference>
<dbReference type="PANTHER" id="PTHR10219:SF25">
    <property type="entry name" value="PLECKSTRIN HOMOLOGY DOMAIN-CONTAINING FAMILY A MEMBER 8"/>
    <property type="match status" value="1"/>
</dbReference>
<dbReference type="GO" id="GO:0005829">
    <property type="term" value="C:cytosol"/>
    <property type="evidence" value="ECO:0007669"/>
    <property type="project" value="TreeGrafter"/>
</dbReference>
<proteinExistence type="predicted"/>
<evidence type="ECO:0000313" key="5">
    <source>
        <dbReference type="Proteomes" id="UP000657918"/>
    </source>
</evidence>
<feature type="compositionally biased region" description="Polar residues" evidence="2">
    <location>
        <begin position="486"/>
        <end position="502"/>
    </location>
</feature>
<feature type="compositionally biased region" description="Low complexity" evidence="2">
    <location>
        <begin position="411"/>
        <end position="421"/>
    </location>
</feature>
<comment type="caution">
    <text evidence="4">The sequence shown here is derived from an EMBL/GenBank/DDBJ whole genome shotgun (WGS) entry which is preliminary data.</text>
</comment>
<protein>
    <recommendedName>
        <fullName evidence="3">CRIB domain-containing protein</fullName>
    </recommendedName>
</protein>
<dbReference type="EMBL" id="JADGMS010000008">
    <property type="protein sequence ID" value="KAF9677741.1"/>
    <property type="molecule type" value="Genomic_DNA"/>
</dbReference>
<dbReference type="Pfam" id="PF08718">
    <property type="entry name" value="GLTP"/>
    <property type="match status" value="1"/>
</dbReference>
<feature type="region of interest" description="Disordered" evidence="2">
    <location>
        <begin position="363"/>
        <end position="546"/>
    </location>
</feature>
<dbReference type="AlphaFoldDB" id="A0A835K0T4"/>
<dbReference type="Gene3D" id="1.10.3520.10">
    <property type="entry name" value="Glycolipid transfer protein"/>
    <property type="match status" value="1"/>
</dbReference>
<feature type="domain" description="CRIB" evidence="3">
    <location>
        <begin position="340"/>
        <end position="353"/>
    </location>
</feature>
<evidence type="ECO:0000256" key="2">
    <source>
        <dbReference type="SAM" id="MobiDB-lite"/>
    </source>
</evidence>
<dbReference type="PROSITE" id="PS50108">
    <property type="entry name" value="CRIB"/>
    <property type="match status" value="1"/>
</dbReference>
<feature type="compositionally biased region" description="Basic and acidic residues" evidence="2">
    <location>
        <begin position="382"/>
        <end position="403"/>
    </location>
</feature>